<sequence length="135" mass="15816">MPADYNGRWEMESNENFEDYMKALDIDFATRKIALHLSQTKVFVQNGDKFETKTLSTFRNYDLNFTVGEEFEEHTKGLDNRVVKTLVVWDGDKLVCTQKGEKPNRGWKHWIEGDKLHLELTCGDIACHQVFKKKQ</sequence>
<dbReference type="AlphaFoldDB" id="A0A9D3TCR2"/>
<dbReference type="Pfam" id="PF00061">
    <property type="entry name" value="Lipocalin"/>
    <property type="match status" value="1"/>
</dbReference>
<feature type="domain" description="Cytosolic fatty-acid binding proteins" evidence="3">
    <location>
        <begin position="7"/>
        <end position="24"/>
    </location>
</feature>
<dbReference type="Proteomes" id="UP001046870">
    <property type="component" value="Chromosome 9"/>
</dbReference>
<evidence type="ECO:0000313" key="5">
    <source>
        <dbReference type="Proteomes" id="UP001046870"/>
    </source>
</evidence>
<organism evidence="4 5">
    <name type="scientific">Megalops atlanticus</name>
    <name type="common">Tarpon</name>
    <name type="synonym">Clupea gigantea</name>
    <dbReference type="NCBI Taxonomy" id="7932"/>
    <lineage>
        <taxon>Eukaryota</taxon>
        <taxon>Metazoa</taxon>
        <taxon>Chordata</taxon>
        <taxon>Craniata</taxon>
        <taxon>Vertebrata</taxon>
        <taxon>Euteleostomi</taxon>
        <taxon>Actinopterygii</taxon>
        <taxon>Neopterygii</taxon>
        <taxon>Teleostei</taxon>
        <taxon>Elopiformes</taxon>
        <taxon>Megalopidae</taxon>
        <taxon>Megalops</taxon>
    </lineage>
</organism>
<dbReference type="InterPro" id="IPR000463">
    <property type="entry name" value="Fatty_acid-bd"/>
</dbReference>
<gene>
    <name evidence="4" type="ORF">MATL_G00118380</name>
</gene>
<comment type="similarity">
    <text evidence="1 2">Belongs to the calycin superfamily. Fatty-acid binding protein (FABP) family.</text>
</comment>
<dbReference type="OrthoDB" id="354351at2759"/>
<comment type="caution">
    <text evidence="4">The sequence shown here is derived from an EMBL/GenBank/DDBJ whole genome shotgun (WGS) entry which is preliminary data.</text>
</comment>
<dbReference type="GO" id="GO:0008289">
    <property type="term" value="F:lipid binding"/>
    <property type="evidence" value="ECO:0007669"/>
    <property type="project" value="InterPro"/>
</dbReference>
<dbReference type="PRINTS" id="PR00178">
    <property type="entry name" value="FATTYACIDBP"/>
</dbReference>
<keyword evidence="5" id="KW-1185">Reference proteome</keyword>
<dbReference type="InterPro" id="IPR000566">
    <property type="entry name" value="Lipocln_cytosolic_FA-bd_dom"/>
</dbReference>
<accession>A0A9D3TCR2</accession>
<dbReference type="PROSITE" id="PS00214">
    <property type="entry name" value="FABP"/>
    <property type="match status" value="1"/>
</dbReference>
<dbReference type="InterPro" id="IPR012674">
    <property type="entry name" value="Calycin"/>
</dbReference>
<protein>
    <recommendedName>
        <fullName evidence="3">Cytosolic fatty-acid binding proteins domain-containing protein</fullName>
    </recommendedName>
</protein>
<dbReference type="InterPro" id="IPR031259">
    <property type="entry name" value="ILBP"/>
</dbReference>
<dbReference type="EMBL" id="JAFDVH010000009">
    <property type="protein sequence ID" value="KAG7470861.1"/>
    <property type="molecule type" value="Genomic_DNA"/>
</dbReference>
<dbReference type="PANTHER" id="PTHR11955">
    <property type="entry name" value="FATTY ACID BINDING PROTEIN"/>
    <property type="match status" value="1"/>
</dbReference>
<dbReference type="Gene3D" id="2.40.128.20">
    <property type="match status" value="1"/>
</dbReference>
<reference evidence="4" key="1">
    <citation type="submission" date="2021-01" db="EMBL/GenBank/DDBJ databases">
        <authorList>
            <person name="Zahm M."/>
            <person name="Roques C."/>
            <person name="Cabau C."/>
            <person name="Klopp C."/>
            <person name="Donnadieu C."/>
            <person name="Jouanno E."/>
            <person name="Lampietro C."/>
            <person name="Louis A."/>
            <person name="Herpin A."/>
            <person name="Echchiki A."/>
            <person name="Berthelot C."/>
            <person name="Parey E."/>
            <person name="Roest-Crollius H."/>
            <person name="Braasch I."/>
            <person name="Postlethwait J."/>
            <person name="Bobe J."/>
            <person name="Montfort J."/>
            <person name="Bouchez O."/>
            <person name="Begum T."/>
            <person name="Mejri S."/>
            <person name="Adams A."/>
            <person name="Chen W.-J."/>
            <person name="Guiguen Y."/>
        </authorList>
    </citation>
    <scope>NUCLEOTIDE SEQUENCE</scope>
    <source>
        <strain evidence="4">YG-15Mar2019-1</strain>
        <tissue evidence="4">Brain</tissue>
    </source>
</reference>
<evidence type="ECO:0000313" key="4">
    <source>
        <dbReference type="EMBL" id="KAG7470861.1"/>
    </source>
</evidence>
<dbReference type="FunFam" id="2.40.128.20:FF:000001">
    <property type="entry name" value="Fatty acid-binding protein, adipocyte"/>
    <property type="match status" value="1"/>
</dbReference>
<name>A0A9D3TCR2_MEGAT</name>
<keyword evidence="2" id="KW-0813">Transport</keyword>
<evidence type="ECO:0000259" key="3">
    <source>
        <dbReference type="PROSITE" id="PS00214"/>
    </source>
</evidence>
<proteinExistence type="inferred from homology"/>
<dbReference type="SUPFAM" id="SSF50814">
    <property type="entry name" value="Lipocalins"/>
    <property type="match status" value="1"/>
</dbReference>
<evidence type="ECO:0000256" key="2">
    <source>
        <dbReference type="RuleBase" id="RU003696"/>
    </source>
</evidence>
<evidence type="ECO:0000256" key="1">
    <source>
        <dbReference type="ARBA" id="ARBA00008390"/>
    </source>
</evidence>